<organism evidence="9 10">
    <name type="scientific">Penicillium malachiteum</name>
    <dbReference type="NCBI Taxonomy" id="1324776"/>
    <lineage>
        <taxon>Eukaryota</taxon>
        <taxon>Fungi</taxon>
        <taxon>Dikarya</taxon>
        <taxon>Ascomycota</taxon>
        <taxon>Pezizomycotina</taxon>
        <taxon>Eurotiomycetes</taxon>
        <taxon>Eurotiomycetidae</taxon>
        <taxon>Eurotiales</taxon>
        <taxon>Aspergillaceae</taxon>
        <taxon>Penicillium</taxon>
    </lineage>
</organism>
<dbReference type="GO" id="GO:0008810">
    <property type="term" value="F:cellulase activity"/>
    <property type="evidence" value="ECO:0007669"/>
    <property type="project" value="InterPro"/>
</dbReference>
<dbReference type="AlphaFoldDB" id="A0AAD6MU74"/>
<keyword evidence="2 8" id="KW-0732">Signal</keyword>
<evidence type="ECO:0000256" key="5">
    <source>
        <dbReference type="ARBA" id="ARBA00041304"/>
    </source>
</evidence>
<keyword evidence="7" id="KW-0326">Glycosidase</keyword>
<keyword evidence="7" id="KW-0624">Polysaccharide degradation</keyword>
<evidence type="ECO:0000256" key="6">
    <source>
        <dbReference type="ARBA" id="ARBA00043018"/>
    </source>
</evidence>
<dbReference type="EC" id="3.2.1.151" evidence="4"/>
<dbReference type="SUPFAM" id="SSF49899">
    <property type="entry name" value="Concanavalin A-like lectins/glucanases"/>
    <property type="match status" value="1"/>
</dbReference>
<proteinExistence type="inferred from homology"/>
<evidence type="ECO:0000256" key="3">
    <source>
        <dbReference type="ARBA" id="ARBA00037012"/>
    </source>
</evidence>
<dbReference type="InterPro" id="IPR013320">
    <property type="entry name" value="ConA-like_dom_sf"/>
</dbReference>
<keyword evidence="10" id="KW-1185">Reference proteome</keyword>
<dbReference type="EMBL" id="JAQJAN010000011">
    <property type="protein sequence ID" value="KAJ5719170.1"/>
    <property type="molecule type" value="Genomic_DNA"/>
</dbReference>
<gene>
    <name evidence="9" type="ORF">N7493_007625</name>
</gene>
<evidence type="ECO:0000256" key="1">
    <source>
        <dbReference type="ARBA" id="ARBA00005519"/>
    </source>
</evidence>
<dbReference type="Proteomes" id="UP001215712">
    <property type="component" value="Unassembled WGS sequence"/>
</dbReference>
<comment type="catalytic activity">
    <reaction evidence="3">
        <text>xyloglucan + H2O = xyloglucan oligosaccharides.</text>
        <dbReference type="EC" id="3.2.1.151"/>
    </reaction>
</comment>
<evidence type="ECO:0000256" key="2">
    <source>
        <dbReference type="ARBA" id="ARBA00022729"/>
    </source>
</evidence>
<evidence type="ECO:0000256" key="7">
    <source>
        <dbReference type="RuleBase" id="RU361163"/>
    </source>
</evidence>
<feature type="signal peptide" evidence="8">
    <location>
        <begin position="1"/>
        <end position="21"/>
    </location>
</feature>
<dbReference type="GO" id="GO:0033946">
    <property type="term" value="F:xyloglucan-specific endo-beta-1,4-glucanase activity"/>
    <property type="evidence" value="ECO:0007669"/>
    <property type="project" value="UniProtKB-EC"/>
</dbReference>
<keyword evidence="7" id="KW-0119">Carbohydrate metabolism</keyword>
<name>A0AAD6MU74_9EURO</name>
<evidence type="ECO:0000256" key="8">
    <source>
        <dbReference type="SAM" id="SignalP"/>
    </source>
</evidence>
<sequence length="253" mass="26738">MKSFLAPVSLISLLLAGQSSAATIPTRSLSERSTETCDQWGTITTGSYIVYNDLWGEDYATSGEQCVGVTSLSGTTLAWYTTWTWEGASSNVKSFANAALSFTAATLSSITSIESTWKWSYSNTDIDADVAYDMFLASSADGSDEYEIMVWLAALGGAGPISSTGSSVGSTTVGGVEFSLYSGPNGDTTVYSFVASETTTDFSGDLKEFFTYLIDYKGLSSSLYLVDVQAGTEPFTGSDTTLTTSEYSATVST</sequence>
<dbReference type="Pfam" id="PF01670">
    <property type="entry name" value="Glyco_hydro_12"/>
    <property type="match status" value="1"/>
</dbReference>
<dbReference type="InterPro" id="IPR013319">
    <property type="entry name" value="GH11/12"/>
</dbReference>
<reference evidence="9" key="1">
    <citation type="journal article" date="2023" name="IMA Fungus">
        <title>Comparative genomic study of the Penicillium genus elucidates a diverse pangenome and 15 lateral gene transfer events.</title>
        <authorList>
            <person name="Petersen C."/>
            <person name="Sorensen T."/>
            <person name="Nielsen M.R."/>
            <person name="Sondergaard T.E."/>
            <person name="Sorensen J.L."/>
            <person name="Fitzpatrick D.A."/>
            <person name="Frisvad J.C."/>
            <person name="Nielsen K.L."/>
        </authorList>
    </citation>
    <scope>NUCLEOTIDE SEQUENCE</scope>
    <source>
        <strain evidence="9">IBT 17514</strain>
    </source>
</reference>
<feature type="chain" id="PRO_5042223323" description="xyloglucan-specific endo-beta-1,4-glucanase" evidence="8">
    <location>
        <begin position="22"/>
        <end position="253"/>
    </location>
</feature>
<evidence type="ECO:0000313" key="10">
    <source>
        <dbReference type="Proteomes" id="UP001215712"/>
    </source>
</evidence>
<dbReference type="Gene3D" id="2.60.120.180">
    <property type="match status" value="1"/>
</dbReference>
<dbReference type="PANTHER" id="PTHR34002">
    <property type="entry name" value="BLR1656 PROTEIN"/>
    <property type="match status" value="1"/>
</dbReference>
<keyword evidence="7" id="KW-0378">Hydrolase</keyword>
<dbReference type="InterPro" id="IPR002594">
    <property type="entry name" value="GH12"/>
</dbReference>
<dbReference type="GO" id="GO:0000272">
    <property type="term" value="P:polysaccharide catabolic process"/>
    <property type="evidence" value="ECO:0007669"/>
    <property type="project" value="UniProtKB-KW"/>
</dbReference>
<comment type="similarity">
    <text evidence="1 7">Belongs to the glycosyl hydrolase 12 (cellulase H) family.</text>
</comment>
<evidence type="ECO:0000256" key="4">
    <source>
        <dbReference type="ARBA" id="ARBA00038882"/>
    </source>
</evidence>
<evidence type="ECO:0000313" key="9">
    <source>
        <dbReference type="EMBL" id="KAJ5719170.1"/>
    </source>
</evidence>
<dbReference type="PANTHER" id="PTHR34002:SF9">
    <property type="entry name" value="XYLOGLUCAN-SPECIFIC ENDO-BETA-1,4-GLUCANASE A"/>
    <property type="match status" value="1"/>
</dbReference>
<protein>
    <recommendedName>
        <fullName evidence="4">xyloglucan-specific endo-beta-1,4-glucanase</fullName>
        <ecNumber evidence="4">3.2.1.151</ecNumber>
    </recommendedName>
    <alternativeName>
        <fullName evidence="5">Xyloglucanase A</fullName>
    </alternativeName>
    <alternativeName>
        <fullName evidence="6">Xyloglucanendohydrolase A</fullName>
    </alternativeName>
</protein>
<reference evidence="9" key="2">
    <citation type="submission" date="2023-01" db="EMBL/GenBank/DDBJ databases">
        <authorList>
            <person name="Petersen C."/>
        </authorList>
    </citation>
    <scope>NUCLEOTIDE SEQUENCE</scope>
    <source>
        <strain evidence="9">IBT 17514</strain>
    </source>
</reference>
<accession>A0AAD6MU74</accession>
<comment type="caution">
    <text evidence="9">The sequence shown here is derived from an EMBL/GenBank/DDBJ whole genome shotgun (WGS) entry which is preliminary data.</text>
</comment>